<protein>
    <submittedName>
        <fullName evidence="3">Outer membrane protein assembly factor BamB</fullName>
    </submittedName>
</protein>
<feature type="domain" description="Pyrrolo-quinoline quinone repeat" evidence="2">
    <location>
        <begin position="103"/>
        <end position="169"/>
    </location>
</feature>
<feature type="region of interest" description="Disordered" evidence="1">
    <location>
        <begin position="41"/>
        <end position="81"/>
    </location>
</feature>
<evidence type="ECO:0000259" key="2">
    <source>
        <dbReference type="Pfam" id="PF13360"/>
    </source>
</evidence>
<dbReference type="RefSeq" id="WP_259315864.1">
    <property type="nucleotide sequence ID" value="NZ_CP087164.1"/>
</dbReference>
<dbReference type="AlphaFoldDB" id="A0A9E6XXS3"/>
<dbReference type="InterPro" id="IPR018391">
    <property type="entry name" value="PQQ_b-propeller_rpt"/>
</dbReference>
<dbReference type="EMBL" id="CP087164">
    <property type="protein sequence ID" value="UGS36190.1"/>
    <property type="molecule type" value="Genomic_DNA"/>
</dbReference>
<keyword evidence="4" id="KW-1185">Reference proteome</keyword>
<accession>A0A9E6XXS3</accession>
<dbReference type="InterPro" id="IPR011047">
    <property type="entry name" value="Quinoprotein_ADH-like_sf"/>
</dbReference>
<dbReference type="SMART" id="SM00564">
    <property type="entry name" value="PQQ"/>
    <property type="match status" value="5"/>
</dbReference>
<dbReference type="InterPro" id="IPR002372">
    <property type="entry name" value="PQQ_rpt_dom"/>
</dbReference>
<dbReference type="KEGG" id="sbae:DSM104329_02590"/>
<dbReference type="PANTHER" id="PTHR34512">
    <property type="entry name" value="CELL SURFACE PROTEIN"/>
    <property type="match status" value="1"/>
</dbReference>
<dbReference type="InterPro" id="IPR015943">
    <property type="entry name" value="WD40/YVTN_repeat-like_dom_sf"/>
</dbReference>
<sequence length="496" mass="53948">MSAFLRRPRVLIALGLLAVLAAGAGVAAWLVVSKEPGDVSNPNVEFDAPAPTTTPPATTPTTPTTPSKPRRPQKPRTVNWPRYGYTQGHTRVFAPDHALNGPWRRMWVRRAPALTEFPPVIWDGTLYLLVDDGTLMAFKANNGRMRWRRQVGALAASSPAVDEFRLYVVLLEGAKGSRKGKIMSLSRRTGRVFWSKGLPSRGESSPLLRDGKVFFGTEDGTMYALDARSGRQIWTYHASGAIKGSPSYDAGKLYFGSYGGDVHAVRASDGKLLWKSGAARGLVRSGNFYATAAVAFGRVYIGSTDGREYSFASRTGKLAWARQTGGYVYSSAAVDNVPDVGPTVFVGSYDGRFYAFDARSGRTRWTYDAGGRISGSPTVIGTTVYFANLAKRETVGLSTAHGRVVFRRSAGSFDPMVTDGQWLYLTGSSSVTALRQIAPRTPEQKRAARARAAAKRAAARRRAAQQRAAQRRAAAKKRAAKRKTQAAKKRARRSSN</sequence>
<evidence type="ECO:0000313" key="4">
    <source>
        <dbReference type="Proteomes" id="UP001162834"/>
    </source>
</evidence>
<dbReference type="Pfam" id="PF13360">
    <property type="entry name" value="PQQ_2"/>
    <property type="match status" value="3"/>
</dbReference>
<feature type="domain" description="Pyrrolo-quinoline quinone repeat" evidence="2">
    <location>
        <begin position="341"/>
        <end position="468"/>
    </location>
</feature>
<feature type="region of interest" description="Disordered" evidence="1">
    <location>
        <begin position="450"/>
        <end position="496"/>
    </location>
</feature>
<dbReference type="PANTHER" id="PTHR34512:SF30">
    <property type="entry name" value="OUTER MEMBRANE PROTEIN ASSEMBLY FACTOR BAMB"/>
    <property type="match status" value="1"/>
</dbReference>
<evidence type="ECO:0000256" key="1">
    <source>
        <dbReference type="SAM" id="MobiDB-lite"/>
    </source>
</evidence>
<dbReference type="Proteomes" id="UP001162834">
    <property type="component" value="Chromosome"/>
</dbReference>
<dbReference type="Gene3D" id="2.130.10.10">
    <property type="entry name" value="YVTN repeat-like/Quinoprotein amine dehydrogenase"/>
    <property type="match status" value="1"/>
</dbReference>
<reference evidence="3" key="1">
    <citation type="journal article" date="2022" name="Int. J. Syst. Evol. Microbiol.">
        <title>Pseudomonas aegrilactucae sp. nov. and Pseudomonas morbosilactucae sp. nov., pathogens causing bacterial rot of lettuce in Japan.</title>
        <authorList>
            <person name="Sawada H."/>
            <person name="Fujikawa T."/>
            <person name="Satou M."/>
        </authorList>
    </citation>
    <scope>NUCLEOTIDE SEQUENCE</scope>
    <source>
        <strain evidence="3">0166_1</strain>
    </source>
</reference>
<proteinExistence type="predicted"/>
<evidence type="ECO:0000313" key="3">
    <source>
        <dbReference type="EMBL" id="UGS36190.1"/>
    </source>
</evidence>
<name>A0A9E6XXS3_9ACTN</name>
<organism evidence="3 4">
    <name type="scientific">Capillimicrobium parvum</name>
    <dbReference type="NCBI Taxonomy" id="2884022"/>
    <lineage>
        <taxon>Bacteria</taxon>
        <taxon>Bacillati</taxon>
        <taxon>Actinomycetota</taxon>
        <taxon>Thermoleophilia</taxon>
        <taxon>Solirubrobacterales</taxon>
        <taxon>Capillimicrobiaceae</taxon>
        <taxon>Capillimicrobium</taxon>
    </lineage>
</organism>
<feature type="domain" description="Pyrrolo-quinoline quinone repeat" evidence="2">
    <location>
        <begin position="176"/>
        <end position="332"/>
    </location>
</feature>
<gene>
    <name evidence="3" type="primary">bamB</name>
    <name evidence="3" type="ORF">DSM104329_02590</name>
</gene>
<dbReference type="SUPFAM" id="SSF50998">
    <property type="entry name" value="Quinoprotein alcohol dehydrogenase-like"/>
    <property type="match status" value="1"/>
</dbReference>
<dbReference type="Gene3D" id="2.40.10.480">
    <property type="match status" value="2"/>
</dbReference>